<dbReference type="EMBL" id="CP048113">
    <property type="protein sequence ID" value="QHS58613.1"/>
    <property type="molecule type" value="Genomic_DNA"/>
</dbReference>
<keyword evidence="2" id="KW-1185">Reference proteome</keyword>
<dbReference type="KEGG" id="chih:GWR21_03070"/>
<dbReference type="Proteomes" id="UP000476411">
    <property type="component" value="Chromosome"/>
</dbReference>
<accession>A0A6B9ZDM9</accession>
<name>A0A6B9ZDM9_9BACT</name>
<organism evidence="1 2">
    <name type="scientific">Chitinophaga agri</name>
    <dbReference type="NCBI Taxonomy" id="2703787"/>
    <lineage>
        <taxon>Bacteria</taxon>
        <taxon>Pseudomonadati</taxon>
        <taxon>Bacteroidota</taxon>
        <taxon>Chitinophagia</taxon>
        <taxon>Chitinophagales</taxon>
        <taxon>Chitinophagaceae</taxon>
        <taxon>Chitinophaga</taxon>
    </lineage>
</organism>
<sequence length="93" mass="10795">METTFYILLHLKTTDGHENFGKFSIGDDKTVADKIFHQLKGNRDVTDQCGLCIEYIEMRDNLPYNVQIMSCTLDQIAENCRIITKETFKRFAV</sequence>
<dbReference type="AlphaFoldDB" id="A0A6B9ZDM9"/>
<reference evidence="1 2" key="1">
    <citation type="submission" date="2020-01" db="EMBL/GenBank/DDBJ databases">
        <title>Complete genome sequence of Chitinophaga sp. H33E-04 isolated from quinoa roots.</title>
        <authorList>
            <person name="Weon H.-Y."/>
            <person name="Lee S.A."/>
        </authorList>
    </citation>
    <scope>NUCLEOTIDE SEQUENCE [LARGE SCALE GENOMIC DNA]</scope>
    <source>
        <strain evidence="1 2">H33E-04</strain>
    </source>
</reference>
<gene>
    <name evidence="1" type="ORF">GWR21_03070</name>
</gene>
<evidence type="ECO:0000313" key="1">
    <source>
        <dbReference type="EMBL" id="QHS58613.1"/>
    </source>
</evidence>
<proteinExistence type="predicted"/>
<protein>
    <submittedName>
        <fullName evidence="1">Uncharacterized protein</fullName>
    </submittedName>
</protein>
<evidence type="ECO:0000313" key="2">
    <source>
        <dbReference type="Proteomes" id="UP000476411"/>
    </source>
</evidence>
<dbReference type="RefSeq" id="WP_162330316.1">
    <property type="nucleotide sequence ID" value="NZ_CP048113.1"/>
</dbReference>